<sequence length="615" mass="62652">MTAPIWMAAPPEVHSALLSSGPGPGSLLAAAGAWDALSAEYASAADELTTVLASVQGGAWEGPSAESYVAAHAPYLAWLLQAGANSAAAAAQHETAATAYTAALSAMPTLPELAANHVIHGALVATNFFGINTIPIALNEADYVRMWIQAATTMGVYQAVSTTAVASTPPTTPAPQILKSDAQAEANTPASAVSNYVQDASNLLQTYVQAYTQVFEQFLQNPLGLQQQIATILLNNTQSDNPYGLPPGLVNFLQNSLGIGNSQLAHDPTVDLPIDNFVASILQHFGISWDPAGGTINGATYDTFTDPGQASFWVARSLELFEDFQNFGVDLTQNPVQAFQWLISWQLFDFPVHINEVLAYAVSNPAVAVAALPAVAPAALGGLGGIAVPAPVPPPVVGPVLAPVAAAPPVLPVAMGPTFAAPAAAPASAPAPAPTPPSPPAPASPAPRPRARRVSSLPPAPPPPAAAGAPGFFPPYVVGPPGISSGSGMGAHASSSAKRKAPEPDTAAAAAAAAAREATRARRRQRAKQRGYGDEYMDMNIDVDPDWGESSGGESMASERGAGTLGFAGTARNEAVAEAAGLTTLAGDGFGGGPKMPMMPATWEQDGGDEAGEKA</sequence>
<keyword evidence="6" id="KW-1185">Reference proteome</keyword>
<dbReference type="InterPro" id="IPR038332">
    <property type="entry name" value="PPE_sf"/>
</dbReference>
<evidence type="ECO:0000259" key="4">
    <source>
        <dbReference type="Pfam" id="PF18878"/>
    </source>
</evidence>
<dbReference type="PANTHER" id="PTHR46766:SF1">
    <property type="entry name" value="GLUTAMINE-RICH PROTEIN 2"/>
    <property type="match status" value="1"/>
</dbReference>
<feature type="domain" description="PPE" evidence="3">
    <location>
        <begin position="6"/>
        <end position="168"/>
    </location>
</feature>
<proteinExistence type="inferred from homology"/>
<feature type="compositionally biased region" description="Low complexity" evidence="2">
    <location>
        <begin position="504"/>
        <end position="516"/>
    </location>
</feature>
<feature type="domain" description="PPE-PPW subfamily C-terminal" evidence="4">
    <location>
        <begin position="557"/>
        <end position="603"/>
    </location>
</feature>
<dbReference type="Gene3D" id="1.20.1260.20">
    <property type="entry name" value="PPE superfamily"/>
    <property type="match status" value="1"/>
</dbReference>
<feature type="region of interest" description="Disordered" evidence="2">
    <location>
        <begin position="588"/>
        <end position="615"/>
    </location>
</feature>
<organism evidence="5 6">
    <name type="scientific">Mycobacterium terramassiliense</name>
    <dbReference type="NCBI Taxonomy" id="1841859"/>
    <lineage>
        <taxon>Bacteria</taxon>
        <taxon>Bacillati</taxon>
        <taxon>Actinomycetota</taxon>
        <taxon>Actinomycetes</taxon>
        <taxon>Mycobacteriales</taxon>
        <taxon>Mycobacteriaceae</taxon>
        <taxon>Mycobacterium</taxon>
    </lineage>
</organism>
<feature type="region of interest" description="Disordered" evidence="2">
    <location>
        <begin position="424"/>
        <end position="466"/>
    </location>
</feature>
<dbReference type="STRING" id="1841859.GCA_900157385_02822"/>
<evidence type="ECO:0000256" key="2">
    <source>
        <dbReference type="SAM" id="MobiDB-lite"/>
    </source>
</evidence>
<protein>
    <submittedName>
        <fullName evidence="5">Mycobacterium terramassiliense ORFan</fullName>
    </submittedName>
</protein>
<dbReference type="Pfam" id="PF18878">
    <property type="entry name" value="PPE-PPW"/>
    <property type="match status" value="1"/>
</dbReference>
<reference evidence="5 6" key="1">
    <citation type="submission" date="2017-01" db="EMBL/GenBank/DDBJ databases">
        <authorList>
            <consortium name="Urmite Genomes"/>
        </authorList>
    </citation>
    <scope>NUCLEOTIDE SEQUENCE [LARGE SCALE GENOMIC DNA]</scope>
    <source>
        <strain evidence="5 6">AB308</strain>
    </source>
</reference>
<dbReference type="GO" id="GO:0052572">
    <property type="term" value="P:response to host immune response"/>
    <property type="evidence" value="ECO:0007669"/>
    <property type="project" value="TreeGrafter"/>
</dbReference>
<dbReference type="InterPro" id="IPR043641">
    <property type="entry name" value="PPE-PPW_C"/>
</dbReference>
<accession>A0A2U3NCW4</accession>
<evidence type="ECO:0000259" key="3">
    <source>
        <dbReference type="Pfam" id="PF00823"/>
    </source>
</evidence>
<evidence type="ECO:0000256" key="1">
    <source>
        <dbReference type="ARBA" id="ARBA00010652"/>
    </source>
</evidence>
<feature type="compositionally biased region" description="Acidic residues" evidence="2">
    <location>
        <begin position="606"/>
        <end position="615"/>
    </location>
</feature>
<dbReference type="Proteomes" id="UP000241595">
    <property type="component" value="Unassembled WGS sequence"/>
</dbReference>
<dbReference type="AlphaFoldDB" id="A0A2U3NCW4"/>
<dbReference type="InterPro" id="IPR000030">
    <property type="entry name" value="PPE_dom"/>
</dbReference>
<feature type="compositionally biased region" description="Low complexity" evidence="2">
    <location>
        <begin position="485"/>
        <end position="496"/>
    </location>
</feature>
<gene>
    <name evidence="5" type="ORF">MTAB308_2824</name>
</gene>
<dbReference type="RefSeq" id="WP_173842165.1">
    <property type="nucleotide sequence ID" value="NZ_LT717700.1"/>
</dbReference>
<dbReference type="PANTHER" id="PTHR46766">
    <property type="entry name" value="GLUTAMINE-RICH PROTEIN 2"/>
    <property type="match status" value="1"/>
</dbReference>
<feature type="region of interest" description="Disordered" evidence="2">
    <location>
        <begin position="485"/>
        <end position="530"/>
    </location>
</feature>
<dbReference type="EMBL" id="FTRV01000012">
    <property type="protein sequence ID" value="SPM29332.1"/>
    <property type="molecule type" value="Genomic_DNA"/>
</dbReference>
<dbReference type="Pfam" id="PF00823">
    <property type="entry name" value="PPE"/>
    <property type="match status" value="1"/>
</dbReference>
<comment type="similarity">
    <text evidence="1">Belongs to the mycobacterial PPE family.</text>
</comment>
<name>A0A2U3NCW4_9MYCO</name>
<dbReference type="SUPFAM" id="SSF140459">
    <property type="entry name" value="PE/PPE dimer-like"/>
    <property type="match status" value="1"/>
</dbReference>
<evidence type="ECO:0000313" key="6">
    <source>
        <dbReference type="Proteomes" id="UP000241595"/>
    </source>
</evidence>
<feature type="compositionally biased region" description="Pro residues" evidence="2">
    <location>
        <begin position="429"/>
        <end position="448"/>
    </location>
</feature>
<evidence type="ECO:0000313" key="5">
    <source>
        <dbReference type="EMBL" id="SPM29332.1"/>
    </source>
</evidence>
<dbReference type="FunFam" id="1.20.1260.20:FF:000001">
    <property type="entry name" value="PPE family protein PPE41"/>
    <property type="match status" value="1"/>
</dbReference>